<dbReference type="RefSeq" id="XP_043168203.1">
    <property type="nucleotide sequence ID" value="XM_043312268.1"/>
</dbReference>
<protein>
    <recommendedName>
        <fullName evidence="4">DUF3824 domain-containing protein</fullName>
    </recommendedName>
</protein>
<feature type="compositionally biased region" description="Low complexity" evidence="1">
    <location>
        <begin position="289"/>
        <end position="299"/>
    </location>
</feature>
<gene>
    <name evidence="2" type="ORF">ALTATR162_LOCUS4653</name>
</gene>
<evidence type="ECO:0008006" key="4">
    <source>
        <dbReference type="Google" id="ProtNLM"/>
    </source>
</evidence>
<feature type="compositionally biased region" description="Basic and acidic residues" evidence="1">
    <location>
        <begin position="138"/>
        <end position="168"/>
    </location>
</feature>
<feature type="region of interest" description="Disordered" evidence="1">
    <location>
        <begin position="503"/>
        <end position="527"/>
    </location>
</feature>
<sequence>MSEYSYAPRHRTREPEYVTETTYIERGGRGGGVRDLVYRPAREDSIEEIPRDFPPGAEYRQTKYREEYAPPRRTRSVNRGYDDDYYDRPRRRDRDYDDRSEYSERPNMQRRKSIVDKVKDFGESAGLGGIIGAVTGGGRDRSRSRPRRDDRGYDSDRYGYYDDRDRRSSRYGSRSRSRSRGGRKSEKWEQAAKAAIVAGAVEAFRSRKEAGPWTGAKGQRVATAALGAAGIDGLIDRDPGKHEKRHVADEGGNNGLAKVAGTGAVLAAGKALYDRVRSKSRSRRERSRSSSADSYVPSRRGNRRSYSRGRGMDDQYSEAPSRTNPDRRLAAAGGAGAGALAAQGGGADRGRRDSSSDSESSTDMEEKRKKLRGKELLTAGLATVATIHAAHGVYSSMVASENRRKLVGEGEMSPEEARKRKSKNMLQDAAAVGIAALGIKSAYSEWKEMNEQRHSVKELETRRRKRRKQRERREKEARQNALGGNMNGAVANPYAYPVAASQPYPTSYADANPYGSSVPPPPMGARY</sequence>
<proteinExistence type="predicted"/>
<feature type="compositionally biased region" description="Basic and acidic residues" evidence="1">
    <location>
        <begin position="448"/>
        <end position="461"/>
    </location>
</feature>
<dbReference type="AlphaFoldDB" id="A0A8J2I6B7"/>
<dbReference type="GeneID" id="67016344"/>
<evidence type="ECO:0000313" key="2">
    <source>
        <dbReference type="EMBL" id="CAG5156860.1"/>
    </source>
</evidence>
<feature type="compositionally biased region" description="Basic and acidic residues" evidence="1">
    <location>
        <begin position="80"/>
        <end position="104"/>
    </location>
</feature>
<feature type="region of interest" description="Disordered" evidence="1">
    <location>
        <begin position="448"/>
        <end position="489"/>
    </location>
</feature>
<feature type="region of interest" description="Disordered" evidence="1">
    <location>
        <begin position="403"/>
        <end position="424"/>
    </location>
</feature>
<feature type="compositionally biased region" description="Gly residues" evidence="1">
    <location>
        <begin position="333"/>
        <end position="347"/>
    </location>
</feature>
<keyword evidence="3" id="KW-1185">Reference proteome</keyword>
<name>A0A8J2I6B7_9PLEO</name>
<feature type="compositionally biased region" description="Basic and acidic residues" evidence="1">
    <location>
        <begin position="113"/>
        <end position="122"/>
    </location>
</feature>
<feature type="region of interest" description="Disordered" evidence="1">
    <location>
        <begin position="43"/>
        <end position="189"/>
    </location>
</feature>
<feature type="compositionally biased region" description="Basic residues" evidence="1">
    <location>
        <begin position="169"/>
        <end position="182"/>
    </location>
</feature>
<organism evidence="2 3">
    <name type="scientific">Alternaria atra</name>
    <dbReference type="NCBI Taxonomy" id="119953"/>
    <lineage>
        <taxon>Eukaryota</taxon>
        <taxon>Fungi</taxon>
        <taxon>Dikarya</taxon>
        <taxon>Ascomycota</taxon>
        <taxon>Pezizomycotina</taxon>
        <taxon>Dothideomycetes</taxon>
        <taxon>Pleosporomycetidae</taxon>
        <taxon>Pleosporales</taxon>
        <taxon>Pleosporineae</taxon>
        <taxon>Pleosporaceae</taxon>
        <taxon>Alternaria</taxon>
        <taxon>Alternaria sect. Ulocladioides</taxon>
    </lineage>
</organism>
<comment type="caution">
    <text evidence="2">The sequence shown here is derived from an EMBL/GenBank/DDBJ whole genome shotgun (WGS) entry which is preliminary data.</text>
</comment>
<accession>A0A8J2I6B7</accession>
<dbReference type="Proteomes" id="UP000676310">
    <property type="component" value="Unassembled WGS sequence"/>
</dbReference>
<evidence type="ECO:0000313" key="3">
    <source>
        <dbReference type="Proteomes" id="UP000676310"/>
    </source>
</evidence>
<evidence type="ECO:0000256" key="1">
    <source>
        <dbReference type="SAM" id="MobiDB-lite"/>
    </source>
</evidence>
<reference evidence="2" key="1">
    <citation type="submission" date="2021-05" db="EMBL/GenBank/DDBJ databases">
        <authorList>
            <person name="Stam R."/>
        </authorList>
    </citation>
    <scope>NUCLEOTIDE SEQUENCE</scope>
    <source>
        <strain evidence="2">CS162</strain>
    </source>
</reference>
<feature type="compositionally biased region" description="Pro residues" evidence="1">
    <location>
        <begin position="518"/>
        <end position="527"/>
    </location>
</feature>
<dbReference type="EMBL" id="CAJRGZ010000017">
    <property type="protein sequence ID" value="CAG5156860.1"/>
    <property type="molecule type" value="Genomic_DNA"/>
</dbReference>
<feature type="region of interest" description="Disordered" evidence="1">
    <location>
        <begin position="270"/>
        <end position="371"/>
    </location>
</feature>
<dbReference type="OrthoDB" id="5407645at2759"/>
<feature type="compositionally biased region" description="Basic and acidic residues" evidence="1">
    <location>
        <begin position="234"/>
        <end position="249"/>
    </location>
</feature>
<feature type="compositionally biased region" description="Basic and acidic residues" evidence="1">
    <location>
        <begin position="60"/>
        <end position="70"/>
    </location>
</feature>
<feature type="region of interest" description="Disordered" evidence="1">
    <location>
        <begin position="233"/>
        <end position="257"/>
    </location>
</feature>
<feature type="compositionally biased region" description="Gly residues" evidence="1">
    <location>
        <begin position="125"/>
        <end position="137"/>
    </location>
</feature>